<dbReference type="AlphaFoldDB" id="A0A017TF82"/>
<dbReference type="eggNOG" id="ENOG5031DFQ">
    <property type="taxonomic scope" value="Bacteria"/>
</dbReference>
<feature type="region of interest" description="Disordered" evidence="1">
    <location>
        <begin position="72"/>
        <end position="100"/>
    </location>
</feature>
<evidence type="ECO:0000313" key="3">
    <source>
        <dbReference type="Proteomes" id="UP000019678"/>
    </source>
</evidence>
<dbReference type="RefSeq" id="WP_044237813.1">
    <property type="nucleotide sequence ID" value="NZ_ASRX01000010.1"/>
</dbReference>
<dbReference type="EMBL" id="ASRX01000010">
    <property type="protein sequence ID" value="EYF07480.1"/>
    <property type="molecule type" value="Genomic_DNA"/>
</dbReference>
<dbReference type="STRING" id="1192034.CAP_0233"/>
<dbReference type="Proteomes" id="UP000019678">
    <property type="component" value="Unassembled WGS sequence"/>
</dbReference>
<evidence type="ECO:0000313" key="2">
    <source>
        <dbReference type="EMBL" id="EYF07480.1"/>
    </source>
</evidence>
<comment type="caution">
    <text evidence="2">The sequence shown here is derived from an EMBL/GenBank/DDBJ whole genome shotgun (WGS) entry which is preliminary data.</text>
</comment>
<sequence length="280" mass="27943">MSLLDIAALYVLVGVACAVAIYRAERAAEASERGAVGGAGGGKRLGALGTAALAIPLWPLWAPVALGRQAPTSPAHAAGGVPREAGDQGASRDSGAAGSGFSSPAAATAARIEDALAECVSASAGTPLEALLPPSAAARIGGEVGRAARRHAELSALIRREGFDIAGAEERLASLERAGAAPRVVTTAKLHLENVRRLVSLRDRDAAALEELSDLVQALRAQLHVARYAGGGLSAREGSPGGESLAGTSGIVAEVWARVEGLGAVMSPEDGADTAAAPFG</sequence>
<feature type="compositionally biased region" description="Low complexity" evidence="1">
    <location>
        <begin position="87"/>
        <end position="100"/>
    </location>
</feature>
<proteinExistence type="predicted"/>
<keyword evidence="3" id="KW-1185">Reference proteome</keyword>
<gene>
    <name evidence="2" type="ORF">CAP_0233</name>
</gene>
<dbReference type="OrthoDB" id="5517220at2"/>
<accession>A0A017TF82</accession>
<protein>
    <submittedName>
        <fullName evidence="2">Uncharacterized protein</fullName>
    </submittedName>
</protein>
<evidence type="ECO:0000256" key="1">
    <source>
        <dbReference type="SAM" id="MobiDB-lite"/>
    </source>
</evidence>
<reference evidence="2 3" key="1">
    <citation type="submission" date="2013-05" db="EMBL/GenBank/DDBJ databases">
        <title>Genome assembly of Chondromyces apiculatus DSM 436.</title>
        <authorList>
            <person name="Sharma G."/>
            <person name="Khatri I."/>
            <person name="Kaur C."/>
            <person name="Mayilraj S."/>
            <person name="Subramanian S."/>
        </authorList>
    </citation>
    <scope>NUCLEOTIDE SEQUENCE [LARGE SCALE GENOMIC DNA]</scope>
    <source>
        <strain evidence="2 3">DSM 436</strain>
    </source>
</reference>
<organism evidence="2 3">
    <name type="scientific">Chondromyces apiculatus DSM 436</name>
    <dbReference type="NCBI Taxonomy" id="1192034"/>
    <lineage>
        <taxon>Bacteria</taxon>
        <taxon>Pseudomonadati</taxon>
        <taxon>Myxococcota</taxon>
        <taxon>Polyangia</taxon>
        <taxon>Polyangiales</taxon>
        <taxon>Polyangiaceae</taxon>
        <taxon>Chondromyces</taxon>
    </lineage>
</organism>
<name>A0A017TF82_9BACT</name>